<dbReference type="AlphaFoldDB" id="A0A6B3SY29"/>
<dbReference type="SUPFAM" id="SSF56349">
    <property type="entry name" value="DNA breaking-rejoining enzymes"/>
    <property type="match status" value="1"/>
</dbReference>
<accession>A0A6B3SY29</accession>
<dbReference type="PANTHER" id="PTHR30349:SF41">
    <property type="entry name" value="INTEGRASE_RECOMBINASE PROTEIN MJ0367-RELATED"/>
    <property type="match status" value="1"/>
</dbReference>
<keyword evidence="2" id="KW-0229">DNA integration</keyword>
<evidence type="ECO:0000256" key="5">
    <source>
        <dbReference type="PROSITE-ProRule" id="PRU01248"/>
    </source>
</evidence>
<dbReference type="InterPro" id="IPR050090">
    <property type="entry name" value="Tyrosine_recombinase_XerCD"/>
</dbReference>
<keyword evidence="4" id="KW-0233">DNA recombination</keyword>
<dbReference type="PROSITE" id="PS51898">
    <property type="entry name" value="TYR_RECOMBINASE"/>
    <property type="match status" value="1"/>
</dbReference>
<dbReference type="PROSITE" id="PS51900">
    <property type="entry name" value="CB"/>
    <property type="match status" value="1"/>
</dbReference>
<reference evidence="8 9" key="1">
    <citation type="submission" date="2020-02" db="EMBL/GenBank/DDBJ databases">
        <authorList>
            <person name="Kim M.K."/>
        </authorList>
    </citation>
    <scope>NUCLEOTIDE SEQUENCE [LARGE SCALE GENOMIC DNA]</scope>
    <source>
        <strain evidence="8 9">17J57-3</strain>
    </source>
</reference>
<dbReference type="InterPro" id="IPR010998">
    <property type="entry name" value="Integrase_recombinase_N"/>
</dbReference>
<keyword evidence="3 5" id="KW-0238">DNA-binding</keyword>
<dbReference type="InterPro" id="IPR011010">
    <property type="entry name" value="DNA_brk_join_enz"/>
</dbReference>
<dbReference type="InterPro" id="IPR044068">
    <property type="entry name" value="CB"/>
</dbReference>
<dbReference type="GO" id="GO:0015074">
    <property type="term" value="P:DNA integration"/>
    <property type="evidence" value="ECO:0007669"/>
    <property type="project" value="UniProtKB-KW"/>
</dbReference>
<comment type="similarity">
    <text evidence="1">Belongs to the 'phage' integrase family.</text>
</comment>
<sequence length="495" mass="54571">MTSEIWIDHGTLPPTPLPQDPVVALGYLTDVLGHVCYERWTLTRLKSVFVSLSSAKASKPTLFALLIDHSEVVEWWESGRVRTAAATEAPAPAVVLERLLRTHRKRFRQQEALTIQAAGAVQNNAGDAVILSTGLPPGWLQRRGRYVNRVADTNTLAVDNDLDALELFLRDRASRSRHTLRAYTSELAKLVQWCLDRQLGPLSDLTRADLLSYRESLGKAVASIDADGQSRARTSSDSTRARTLAVVASLYQYWTSTGYLVANPAVGLSTAAKRRNGFVPHRLVPDDILAACDDLVASSAEEKSVTLEELRRHAIWALYRYAGVRLAELVWSIESGLPRLEAETAERWTLLVRGKGGKDRAIPLPGQCVAVLQRYRAARGLPPTPMMHESIPLIHGMKGGSLQQSGMYQQVKTIFETVAEQLEAQGDGRAMLVRTCSPHWLRHAYARALVVDHKVPLPAVQALLGHASVQTTAAYAKTDLSQLRAFVEQGFEGKK</sequence>
<evidence type="ECO:0000256" key="3">
    <source>
        <dbReference type="ARBA" id="ARBA00023125"/>
    </source>
</evidence>
<organism evidence="8 9">
    <name type="scientific">Noviherbaspirillum galbum</name>
    <dbReference type="NCBI Taxonomy" id="2709383"/>
    <lineage>
        <taxon>Bacteria</taxon>
        <taxon>Pseudomonadati</taxon>
        <taxon>Pseudomonadota</taxon>
        <taxon>Betaproteobacteria</taxon>
        <taxon>Burkholderiales</taxon>
        <taxon>Oxalobacteraceae</taxon>
        <taxon>Noviherbaspirillum</taxon>
    </lineage>
</organism>
<feature type="domain" description="Core-binding (CB)" evidence="7">
    <location>
        <begin position="159"/>
        <end position="255"/>
    </location>
</feature>
<evidence type="ECO:0000256" key="1">
    <source>
        <dbReference type="ARBA" id="ARBA00008857"/>
    </source>
</evidence>
<dbReference type="Pfam" id="PF00589">
    <property type="entry name" value="Phage_integrase"/>
    <property type="match status" value="1"/>
</dbReference>
<dbReference type="GO" id="GO:0003677">
    <property type="term" value="F:DNA binding"/>
    <property type="evidence" value="ECO:0007669"/>
    <property type="project" value="UniProtKB-UniRule"/>
</dbReference>
<dbReference type="PANTHER" id="PTHR30349">
    <property type="entry name" value="PHAGE INTEGRASE-RELATED"/>
    <property type="match status" value="1"/>
</dbReference>
<name>A0A6B3SY29_9BURK</name>
<evidence type="ECO:0000313" key="9">
    <source>
        <dbReference type="Proteomes" id="UP000482155"/>
    </source>
</evidence>
<protein>
    <submittedName>
        <fullName evidence="8">Tyrosine-type recombinase/integrase</fullName>
    </submittedName>
</protein>
<evidence type="ECO:0000259" key="6">
    <source>
        <dbReference type="PROSITE" id="PS51898"/>
    </source>
</evidence>
<proteinExistence type="inferred from homology"/>
<evidence type="ECO:0000256" key="2">
    <source>
        <dbReference type="ARBA" id="ARBA00022908"/>
    </source>
</evidence>
<dbReference type="Proteomes" id="UP000482155">
    <property type="component" value="Unassembled WGS sequence"/>
</dbReference>
<evidence type="ECO:0000313" key="8">
    <source>
        <dbReference type="EMBL" id="NEX64565.1"/>
    </source>
</evidence>
<gene>
    <name evidence="8" type="ORF">G3574_26085</name>
</gene>
<dbReference type="EMBL" id="JAAIVB010000081">
    <property type="protein sequence ID" value="NEX64565.1"/>
    <property type="molecule type" value="Genomic_DNA"/>
</dbReference>
<dbReference type="RefSeq" id="WP_163968502.1">
    <property type="nucleotide sequence ID" value="NZ_JAAIVB010000081.1"/>
</dbReference>
<dbReference type="GO" id="GO:0006310">
    <property type="term" value="P:DNA recombination"/>
    <property type="evidence" value="ECO:0007669"/>
    <property type="project" value="UniProtKB-KW"/>
</dbReference>
<dbReference type="InterPro" id="IPR002104">
    <property type="entry name" value="Integrase_catalytic"/>
</dbReference>
<dbReference type="Gene3D" id="1.10.443.10">
    <property type="entry name" value="Intergrase catalytic core"/>
    <property type="match status" value="1"/>
</dbReference>
<feature type="domain" description="Tyr recombinase" evidence="6">
    <location>
        <begin position="278"/>
        <end position="488"/>
    </location>
</feature>
<evidence type="ECO:0000256" key="4">
    <source>
        <dbReference type="ARBA" id="ARBA00023172"/>
    </source>
</evidence>
<dbReference type="Gene3D" id="1.10.150.130">
    <property type="match status" value="1"/>
</dbReference>
<comment type="caution">
    <text evidence="8">The sequence shown here is derived from an EMBL/GenBank/DDBJ whole genome shotgun (WGS) entry which is preliminary data.</text>
</comment>
<dbReference type="InterPro" id="IPR013762">
    <property type="entry name" value="Integrase-like_cat_sf"/>
</dbReference>
<keyword evidence="9" id="KW-1185">Reference proteome</keyword>
<evidence type="ECO:0000259" key="7">
    <source>
        <dbReference type="PROSITE" id="PS51900"/>
    </source>
</evidence>